<gene>
    <name evidence="2" type="ORF">ON753_06690</name>
</gene>
<dbReference type="Gene3D" id="3.30.1380.10">
    <property type="match status" value="1"/>
</dbReference>
<dbReference type="Gene3D" id="1.10.101.10">
    <property type="entry name" value="PGBD-like superfamily/PGBD"/>
    <property type="match status" value="1"/>
</dbReference>
<dbReference type="InterPro" id="IPR002477">
    <property type="entry name" value="Peptidoglycan-bd-like"/>
</dbReference>
<evidence type="ECO:0000313" key="2">
    <source>
        <dbReference type="EMBL" id="MCX2722093.1"/>
    </source>
</evidence>
<organism evidence="2 3">
    <name type="scientific">Roseibium salinum</name>
    <dbReference type="NCBI Taxonomy" id="1604349"/>
    <lineage>
        <taxon>Bacteria</taxon>
        <taxon>Pseudomonadati</taxon>
        <taxon>Pseudomonadota</taxon>
        <taxon>Alphaproteobacteria</taxon>
        <taxon>Hyphomicrobiales</taxon>
        <taxon>Stappiaceae</taxon>
        <taxon>Roseibium</taxon>
    </lineage>
</organism>
<dbReference type="Pfam" id="PF01471">
    <property type="entry name" value="PG_binding_1"/>
    <property type="match status" value="1"/>
</dbReference>
<comment type="caution">
    <text evidence="2">The sequence shown here is derived from an EMBL/GenBank/DDBJ whole genome shotgun (WGS) entry which is preliminary data.</text>
</comment>
<evidence type="ECO:0000259" key="1">
    <source>
        <dbReference type="Pfam" id="PF01471"/>
    </source>
</evidence>
<dbReference type="InterPro" id="IPR036366">
    <property type="entry name" value="PGBDSf"/>
</dbReference>
<name>A0ABT3QZ26_9HYPH</name>
<dbReference type="InterPro" id="IPR036365">
    <property type="entry name" value="PGBD-like_sf"/>
</dbReference>
<dbReference type="SUPFAM" id="SSF47090">
    <property type="entry name" value="PGBD-like"/>
    <property type="match status" value="1"/>
</dbReference>
<dbReference type="RefSeq" id="WP_265961796.1">
    <property type="nucleotide sequence ID" value="NZ_JAPEVI010000003.1"/>
</dbReference>
<accession>A0ABT3QZ26</accession>
<dbReference type="InterPro" id="IPR009045">
    <property type="entry name" value="Zn_M74/Hedgehog-like"/>
</dbReference>
<dbReference type="EMBL" id="JAPEVI010000003">
    <property type="protein sequence ID" value="MCX2722093.1"/>
    <property type="molecule type" value="Genomic_DNA"/>
</dbReference>
<dbReference type="SUPFAM" id="SSF55166">
    <property type="entry name" value="Hedgehog/DD-peptidase"/>
    <property type="match status" value="1"/>
</dbReference>
<sequence>MPDSPGHFFARQGAGKGGTTRRFGRKNLIAFLMILIEEWHRKHPDFPVPLGDLAEEDGSHQKDHATHDDGFAVDIFNLHLLPGKHKGPPYRLSGHQNPFYGRDKTIELARDIAAKKPIFSMIAVYHNDPELRDEVNTQFPLRPPITHFAKHEDHIHVSLHDNTSLTPEQIDSILGLNKLAKLVDKALDELLATGQMLVFGAHGTLVTALQTVLNAAGTAQGTTLPPLQPDGAFGPKTKGRVQEFQSQNKLASDGIVGPKTKQALASNV</sequence>
<keyword evidence="3" id="KW-1185">Reference proteome</keyword>
<protein>
    <submittedName>
        <fullName evidence="2">Peptidoglycan-binding domain-containing protein</fullName>
    </submittedName>
</protein>
<dbReference type="Proteomes" id="UP001300261">
    <property type="component" value="Unassembled WGS sequence"/>
</dbReference>
<evidence type="ECO:0000313" key="3">
    <source>
        <dbReference type="Proteomes" id="UP001300261"/>
    </source>
</evidence>
<feature type="domain" description="Peptidoglycan binding-like" evidence="1">
    <location>
        <begin position="203"/>
        <end position="264"/>
    </location>
</feature>
<reference evidence="2 3" key="1">
    <citation type="journal article" date="2016" name="Int. J. Syst. Evol. Microbiol.">
        <title>Labrenzia salina sp. nov., isolated from the rhizosphere of the halophyte Arthrocnemum macrostachyum.</title>
        <authorList>
            <person name="Camacho M."/>
            <person name="Redondo-Gomez S."/>
            <person name="Rodriguez-Llorente I."/>
            <person name="Rohde M."/>
            <person name="Sproer C."/>
            <person name="Schumann P."/>
            <person name="Klenk H.P."/>
            <person name="Montero-Calasanz M.D.C."/>
        </authorList>
    </citation>
    <scope>NUCLEOTIDE SEQUENCE [LARGE SCALE GENOMIC DNA]</scope>
    <source>
        <strain evidence="2 3">DSM 29163</strain>
    </source>
</reference>
<proteinExistence type="predicted"/>